<dbReference type="AlphaFoldDB" id="E3HCF2"/>
<keyword evidence="5" id="KW-0732">Signal</keyword>
<dbReference type="OrthoDB" id="9770030at2"/>
<dbReference type="PANTHER" id="PTHR11364">
    <property type="entry name" value="THIOSULFATE SULFERTANSFERASE"/>
    <property type="match status" value="1"/>
</dbReference>
<dbReference type="Proteomes" id="UP000006875">
    <property type="component" value="Plasmid pILYOP01"/>
</dbReference>
<dbReference type="PROSITE" id="PS00683">
    <property type="entry name" value="RHODANESE_2"/>
    <property type="match status" value="1"/>
</dbReference>
<dbReference type="SMART" id="SM00450">
    <property type="entry name" value="RHOD"/>
    <property type="match status" value="3"/>
</dbReference>
<feature type="domain" description="Rhodanese" evidence="6">
    <location>
        <begin position="44"/>
        <end position="143"/>
    </location>
</feature>
<feature type="domain" description="Rhodanese" evidence="6">
    <location>
        <begin position="352"/>
        <end position="431"/>
    </location>
</feature>
<feature type="chain" id="PRO_5003170079" description="Sulfurtransferase" evidence="5">
    <location>
        <begin position="21"/>
        <end position="445"/>
    </location>
</feature>
<feature type="region of interest" description="Disordered" evidence="4">
    <location>
        <begin position="424"/>
        <end position="445"/>
    </location>
</feature>
<dbReference type="PANTHER" id="PTHR11364:SF27">
    <property type="entry name" value="SULFURTRANSFERASE"/>
    <property type="match status" value="1"/>
</dbReference>
<evidence type="ECO:0000313" key="7">
    <source>
        <dbReference type="EMBL" id="ADO84412.1"/>
    </source>
</evidence>
<evidence type="ECO:0000256" key="5">
    <source>
        <dbReference type="SAM" id="SignalP"/>
    </source>
</evidence>
<organism evidence="7 8">
    <name type="scientific">Ilyobacter polytropus (strain ATCC 51220 / DSM 2926 / LMG 16218 / CuHBu1)</name>
    <dbReference type="NCBI Taxonomy" id="572544"/>
    <lineage>
        <taxon>Bacteria</taxon>
        <taxon>Fusobacteriati</taxon>
        <taxon>Fusobacteriota</taxon>
        <taxon>Fusobacteriia</taxon>
        <taxon>Fusobacteriales</taxon>
        <taxon>Fusobacteriaceae</taxon>
        <taxon>Ilyobacter</taxon>
    </lineage>
</organism>
<evidence type="ECO:0000259" key="6">
    <source>
        <dbReference type="PROSITE" id="PS50206"/>
    </source>
</evidence>
<dbReference type="PROSITE" id="PS50206">
    <property type="entry name" value="RHODANESE_3"/>
    <property type="match status" value="3"/>
</dbReference>
<feature type="signal peptide" evidence="5">
    <location>
        <begin position="1"/>
        <end position="20"/>
    </location>
</feature>
<geneLocation type="plasmid" evidence="7 8">
    <name>pILYOP01</name>
</geneLocation>
<accession>E3HCF2</accession>
<protein>
    <recommendedName>
        <fullName evidence="3">Sulfurtransferase</fullName>
    </recommendedName>
</protein>
<dbReference type="Gene3D" id="3.40.250.10">
    <property type="entry name" value="Rhodanese-like domain"/>
    <property type="match status" value="3"/>
</dbReference>
<name>E3HCF2_ILYPC</name>
<keyword evidence="7" id="KW-0614">Plasmid</keyword>
<dbReference type="Pfam" id="PF00581">
    <property type="entry name" value="Rhodanese"/>
    <property type="match status" value="3"/>
</dbReference>
<keyword evidence="8" id="KW-1185">Reference proteome</keyword>
<proteinExistence type="predicted"/>
<evidence type="ECO:0000256" key="4">
    <source>
        <dbReference type="SAM" id="MobiDB-lite"/>
    </source>
</evidence>
<feature type="domain" description="Rhodanese" evidence="6">
    <location>
        <begin position="190"/>
        <end position="276"/>
    </location>
</feature>
<dbReference type="KEGG" id="ipo:Ilyop_2656"/>
<dbReference type="InterPro" id="IPR001307">
    <property type="entry name" value="Thiosulphate_STrfase_CS"/>
</dbReference>
<keyword evidence="1 3" id="KW-0808">Transferase</keyword>
<evidence type="ECO:0000256" key="3">
    <source>
        <dbReference type="RuleBase" id="RU000507"/>
    </source>
</evidence>
<dbReference type="CDD" id="cd00158">
    <property type="entry name" value="RHOD"/>
    <property type="match status" value="1"/>
</dbReference>
<dbReference type="EMBL" id="CP002282">
    <property type="protein sequence ID" value="ADO84412.1"/>
    <property type="molecule type" value="Genomic_DNA"/>
</dbReference>
<evidence type="ECO:0000256" key="2">
    <source>
        <dbReference type="ARBA" id="ARBA00022737"/>
    </source>
</evidence>
<dbReference type="HOGENOM" id="CLU_031618_2_0_0"/>
<dbReference type="CDD" id="cd01448">
    <property type="entry name" value="TST_Repeat_1"/>
    <property type="match status" value="1"/>
</dbReference>
<dbReference type="SUPFAM" id="SSF52821">
    <property type="entry name" value="Rhodanese/Cell cycle control phosphatase"/>
    <property type="match status" value="3"/>
</dbReference>
<dbReference type="PROSITE" id="PS51257">
    <property type="entry name" value="PROKAR_LIPOPROTEIN"/>
    <property type="match status" value="1"/>
</dbReference>
<evidence type="ECO:0000256" key="1">
    <source>
        <dbReference type="ARBA" id="ARBA00022679"/>
    </source>
</evidence>
<dbReference type="InterPro" id="IPR036873">
    <property type="entry name" value="Rhodanese-like_dom_sf"/>
</dbReference>
<dbReference type="InterPro" id="IPR001763">
    <property type="entry name" value="Rhodanese-like_dom"/>
</dbReference>
<gene>
    <name evidence="7" type="ordered locus">Ilyop_2656</name>
</gene>
<dbReference type="InterPro" id="IPR045078">
    <property type="entry name" value="TST/MPST-like"/>
</dbReference>
<reference evidence="7 8" key="1">
    <citation type="journal article" date="2010" name="Stand. Genomic Sci.">
        <title>Complete genome sequence of Ilyobacter polytropus type strain (CuHbu1).</title>
        <authorList>
            <person name="Sikorski J."/>
            <person name="Chertkov O."/>
            <person name="Lapidus A."/>
            <person name="Nolan M."/>
            <person name="Lucas S."/>
            <person name="Del Rio T.G."/>
            <person name="Tice H."/>
            <person name="Cheng J.F."/>
            <person name="Tapia R."/>
            <person name="Han C."/>
            <person name="Goodwin L."/>
            <person name="Pitluck S."/>
            <person name="Liolios K."/>
            <person name="Ivanova N."/>
            <person name="Mavromatis K."/>
            <person name="Mikhailova N."/>
            <person name="Pati A."/>
            <person name="Chen A."/>
            <person name="Palaniappan K."/>
            <person name="Land M."/>
            <person name="Hauser L."/>
            <person name="Chang Y.J."/>
            <person name="Jeffries C.D."/>
            <person name="Brambilla E."/>
            <person name="Yasawong M."/>
            <person name="Rohde M."/>
            <person name="Pukall R."/>
            <person name="Spring S."/>
            <person name="Goker M."/>
            <person name="Woyke T."/>
            <person name="Bristow J."/>
            <person name="Eisen J.A."/>
            <person name="Markowitz V."/>
            <person name="Hugenholtz P."/>
            <person name="Kyrpides N.C."/>
            <person name="Klenk H.P."/>
        </authorList>
    </citation>
    <scope>NUCLEOTIDE SEQUENCE [LARGE SCALE GENOMIC DNA]</scope>
    <source>
        <strain evidence="8">ATCC 51220 / DSM 2926 / LMG 16218 / CuHBu1</strain>
        <plasmid evidence="8">pILYOP01</plasmid>
    </source>
</reference>
<evidence type="ECO:0000313" key="8">
    <source>
        <dbReference type="Proteomes" id="UP000006875"/>
    </source>
</evidence>
<feature type="compositionally biased region" description="Basic and acidic residues" evidence="4">
    <location>
        <begin position="431"/>
        <end position="445"/>
    </location>
</feature>
<keyword evidence="2" id="KW-0677">Repeat</keyword>
<dbReference type="RefSeq" id="WP_013389069.1">
    <property type="nucleotide sequence ID" value="NC_014633.1"/>
</dbReference>
<dbReference type="GO" id="GO:0004792">
    <property type="term" value="F:thiosulfate-cyanide sulfurtransferase activity"/>
    <property type="evidence" value="ECO:0007669"/>
    <property type="project" value="InterPro"/>
</dbReference>
<sequence>MKKILLVLSVMLFVIGCSNKSENPGEVSKKIEVLSTRKVKKSLKNQNTVLIDTRSYDEYNGWDIKETGIQGHISGAYNLPASSLEHGDIEDFLDRKGITKDNEIILYGDDISMSEVLSDKGYNVYVYEKGIKEWTEKKNSIEKLPKYESLVPVSWVKKLLEGKEVPEYDGRPVKVINAGWGKKGKFHKNGHIPGSYYVHTGWFEVGPLWNRVSDENIKAELEKLGITKETLVIVYGEDPMPAARFAIICKYAGVEDVRVVNGGWKAWQEAGYSTEEGIEYPQPVDDFGTEVPGNPDIIIDLPEAENYLKSDQSDLVSIRSWKEYIGKTSGYDYIKPRGRIRGDKWGMGGSDPWHLEDYRAEYGTYMRPYNEILEMWEDLKINTDKNIAFYCGTGWRASEVLFYADAMGLDKVSLYEGGWKEWSENPETENEILKGEPEKLNEEKY</sequence>